<gene>
    <name evidence="9 13" type="primary">tig</name>
    <name evidence="13" type="ORF">SEML1_0495</name>
</gene>
<proteinExistence type="inferred from homology"/>
<protein>
    <recommendedName>
        <fullName evidence="4 9">Trigger factor</fullName>
        <shortName evidence="9">TF</shortName>
        <ecNumber evidence="3 9">5.2.1.8</ecNumber>
    </recommendedName>
    <alternativeName>
        <fullName evidence="8 9">PPIase</fullName>
    </alternativeName>
</protein>
<evidence type="ECO:0000256" key="7">
    <source>
        <dbReference type="ARBA" id="ARBA00023235"/>
    </source>
</evidence>
<name>A0ABY8WVU8_9BACT</name>
<dbReference type="InterPro" id="IPR008880">
    <property type="entry name" value="Trigger_fac_C"/>
</dbReference>
<sequence>MKTTVTHESDTRVKVVVAADHAELAAAEQVALKRLAKTVKVNGFRTGHVPLEIVKKHADLNALAQETLDAALNRAVAEAFLNNDLQVLARPEVEIKKYVPGELLEFTAEADVLPEVKLGDYKKLKAKKAAVNVDKKEIDEVIERIQKGLSEKKEVKRAAKIGDETVIDFVGKKDGEAFQGGTGKDYPLVLGSNSFIPGFEDALIGLKAGDTKDVKLAFPKDYHAKDLAGQDVVFEVTVKKVNSVKLPALDDKFAAKAGPFTSMDDLRKDIKAEITAQAERKATDDLKDELVKQLVAKSTVSVPSVLRDDQIRSLEQDLRQNLMYRGRTLEQYFEEKGYADRDAWVKAEANDAADARIKAGLVLAQLSKELKIEATADELAAHINAYKQQYSNNPKMAKHFDKPEAQREVANRLITEKTIDKLVELNS</sequence>
<evidence type="ECO:0000256" key="3">
    <source>
        <dbReference type="ARBA" id="ARBA00013194"/>
    </source>
</evidence>
<keyword evidence="9" id="KW-0963">Cytoplasm</keyword>
<dbReference type="InterPro" id="IPR001179">
    <property type="entry name" value="PPIase_FKBP_dom"/>
</dbReference>
<dbReference type="PIRSF" id="PIRSF003095">
    <property type="entry name" value="Trigger_factor"/>
    <property type="match status" value="1"/>
</dbReference>
<evidence type="ECO:0000256" key="10">
    <source>
        <dbReference type="PROSITE-ProRule" id="PRU00277"/>
    </source>
</evidence>
<evidence type="ECO:0000256" key="2">
    <source>
        <dbReference type="ARBA" id="ARBA00005464"/>
    </source>
</evidence>
<evidence type="ECO:0000313" key="13">
    <source>
        <dbReference type="EMBL" id="WIO46116.1"/>
    </source>
</evidence>
<dbReference type="PANTHER" id="PTHR30560">
    <property type="entry name" value="TRIGGER FACTOR CHAPERONE AND PEPTIDYL-PROLYL CIS/TRANS ISOMERASE"/>
    <property type="match status" value="1"/>
</dbReference>
<evidence type="ECO:0000256" key="4">
    <source>
        <dbReference type="ARBA" id="ARBA00016902"/>
    </source>
</evidence>
<keyword evidence="9 11" id="KW-0131">Cell cycle</keyword>
<dbReference type="EMBL" id="CP124550">
    <property type="protein sequence ID" value="WIO46116.1"/>
    <property type="molecule type" value="Genomic_DNA"/>
</dbReference>
<evidence type="ECO:0000256" key="8">
    <source>
        <dbReference type="ARBA" id="ARBA00029986"/>
    </source>
</evidence>
<evidence type="ECO:0000259" key="12">
    <source>
        <dbReference type="PROSITE" id="PS50059"/>
    </source>
</evidence>
<dbReference type="HAMAP" id="MF_00303">
    <property type="entry name" value="Trigger_factor_Tig"/>
    <property type="match status" value="1"/>
</dbReference>
<dbReference type="Proteomes" id="UP001177295">
    <property type="component" value="Chromosome"/>
</dbReference>
<evidence type="ECO:0000256" key="9">
    <source>
        <dbReference type="HAMAP-Rule" id="MF_00303"/>
    </source>
</evidence>
<dbReference type="Gene3D" id="1.10.3120.10">
    <property type="entry name" value="Trigger factor, C-terminal domain"/>
    <property type="match status" value="1"/>
</dbReference>
<dbReference type="Pfam" id="PF05698">
    <property type="entry name" value="Trigger_C"/>
    <property type="match status" value="1"/>
</dbReference>
<dbReference type="Pfam" id="PF00254">
    <property type="entry name" value="FKBP_C"/>
    <property type="match status" value="1"/>
</dbReference>
<dbReference type="InterPro" id="IPR046357">
    <property type="entry name" value="PPIase_dom_sf"/>
</dbReference>
<evidence type="ECO:0000313" key="14">
    <source>
        <dbReference type="Proteomes" id="UP001177295"/>
    </source>
</evidence>
<dbReference type="InterPro" id="IPR036611">
    <property type="entry name" value="Trigger_fac_ribosome-bd_sf"/>
</dbReference>
<dbReference type="EC" id="5.2.1.8" evidence="3 9"/>
<comment type="subcellular location">
    <subcellularLocation>
        <location evidence="9">Cytoplasm</location>
    </subcellularLocation>
    <text evidence="9">About half TF is bound to the ribosome near the polypeptide exit tunnel while the other half is free in the cytoplasm.</text>
</comment>
<evidence type="ECO:0000256" key="6">
    <source>
        <dbReference type="ARBA" id="ARBA00023186"/>
    </source>
</evidence>
<keyword evidence="6 9" id="KW-0143">Chaperone</keyword>
<organism evidence="13 14">
    <name type="scientific">Candidatus Southlakia epibionticum</name>
    <dbReference type="NCBI Taxonomy" id="3043284"/>
    <lineage>
        <taxon>Bacteria</taxon>
        <taxon>Candidatus Saccharimonadota</taxon>
        <taxon>Candidatus Saccharimonadia</taxon>
        <taxon>Candidatus Saccharimonadales</taxon>
        <taxon>Candidatus Saccharimonadaceae</taxon>
        <taxon>Candidatus Southlakia</taxon>
    </lineage>
</organism>
<comment type="function">
    <text evidence="9">Involved in protein export. Acts as a chaperone by maintaining the newly synthesized protein in an open conformation. Functions as a peptidyl-prolyl cis-trans isomerase.</text>
</comment>
<dbReference type="InterPro" id="IPR008881">
    <property type="entry name" value="Trigger_fac_ribosome-bd_bac"/>
</dbReference>
<dbReference type="Gene3D" id="3.30.70.1050">
    <property type="entry name" value="Trigger factor ribosome-binding domain"/>
    <property type="match status" value="1"/>
</dbReference>
<dbReference type="SUPFAM" id="SSF102735">
    <property type="entry name" value="Trigger factor ribosome-binding domain"/>
    <property type="match status" value="1"/>
</dbReference>
<dbReference type="PANTHER" id="PTHR30560:SF3">
    <property type="entry name" value="TRIGGER FACTOR-LIKE PROTEIN TIG, CHLOROPLASTIC"/>
    <property type="match status" value="1"/>
</dbReference>
<dbReference type="InterPro" id="IPR027304">
    <property type="entry name" value="Trigger_fact/SurA_dom_sf"/>
</dbReference>
<comment type="domain">
    <text evidence="9">Consists of 3 domains; the N-terminus binds the ribosome, the middle domain has PPIase activity, while the C-terminus has intrinsic chaperone activity on its own.</text>
</comment>
<dbReference type="NCBIfam" id="TIGR00115">
    <property type="entry name" value="tig"/>
    <property type="match status" value="1"/>
</dbReference>
<dbReference type="Gene3D" id="3.10.50.40">
    <property type="match status" value="1"/>
</dbReference>
<evidence type="ECO:0000256" key="5">
    <source>
        <dbReference type="ARBA" id="ARBA00023110"/>
    </source>
</evidence>
<reference evidence="13 14" key="1">
    <citation type="journal article" date="2023" name="Cell">
        <title>Genetic manipulation of Patescibacteria provides mechanistic insights into microbial dark matter and the epibiotic lifestyle.</title>
        <authorList>
            <person name="Wang Y."/>
            <person name="Gallagher L.A."/>
            <person name="Andrade P.A."/>
            <person name="Liu A."/>
            <person name="Humphreys I.R."/>
            <person name="Turkarslan S."/>
            <person name="Cutler K.J."/>
            <person name="Arrieta-Ortiz M.L."/>
            <person name="Li Y."/>
            <person name="Radey M.C."/>
            <person name="McLean J.S."/>
            <person name="Cong Q."/>
            <person name="Baker D."/>
            <person name="Baliga N.S."/>
            <person name="Peterson S.B."/>
            <person name="Mougous J.D."/>
        </authorList>
    </citation>
    <scope>NUCLEOTIDE SEQUENCE [LARGE SCALE GENOMIC DNA]</scope>
    <source>
        <strain evidence="13 14">ML1</strain>
    </source>
</reference>
<keyword evidence="9 11" id="KW-0132">Cell division</keyword>
<accession>A0ABY8WVU8</accession>
<comment type="similarity">
    <text evidence="2 9 11">Belongs to the FKBP-type PPIase family. Tig subfamily.</text>
</comment>
<keyword evidence="5 9" id="KW-0697">Rotamase</keyword>
<dbReference type="SUPFAM" id="SSF109998">
    <property type="entry name" value="Triger factor/SurA peptide-binding domain-like"/>
    <property type="match status" value="1"/>
</dbReference>
<keyword evidence="7 9" id="KW-0413">Isomerase</keyword>
<feature type="domain" description="PPIase FKBP-type" evidence="12">
    <location>
        <begin position="162"/>
        <end position="250"/>
    </location>
</feature>
<dbReference type="SUPFAM" id="SSF54534">
    <property type="entry name" value="FKBP-like"/>
    <property type="match status" value="1"/>
</dbReference>
<evidence type="ECO:0000256" key="1">
    <source>
        <dbReference type="ARBA" id="ARBA00000971"/>
    </source>
</evidence>
<comment type="catalytic activity">
    <reaction evidence="1 9 10">
        <text>[protein]-peptidylproline (omega=180) = [protein]-peptidylproline (omega=0)</text>
        <dbReference type="Rhea" id="RHEA:16237"/>
        <dbReference type="Rhea" id="RHEA-COMP:10747"/>
        <dbReference type="Rhea" id="RHEA-COMP:10748"/>
        <dbReference type="ChEBI" id="CHEBI:83833"/>
        <dbReference type="ChEBI" id="CHEBI:83834"/>
        <dbReference type="EC" id="5.2.1.8"/>
    </reaction>
</comment>
<evidence type="ECO:0000256" key="11">
    <source>
        <dbReference type="RuleBase" id="RU003914"/>
    </source>
</evidence>
<dbReference type="Pfam" id="PF05697">
    <property type="entry name" value="Trigger_N"/>
    <property type="match status" value="1"/>
</dbReference>
<dbReference type="InterPro" id="IPR005215">
    <property type="entry name" value="Trig_fac"/>
</dbReference>
<dbReference type="PROSITE" id="PS50059">
    <property type="entry name" value="FKBP_PPIASE"/>
    <property type="match status" value="1"/>
</dbReference>
<dbReference type="RefSeq" id="WP_376753661.1">
    <property type="nucleotide sequence ID" value="NZ_CP124550.1"/>
</dbReference>
<keyword evidence="14" id="KW-1185">Reference proteome</keyword>
<dbReference type="InterPro" id="IPR037041">
    <property type="entry name" value="Trigger_fac_C_sf"/>
</dbReference>